<feature type="transmembrane region" description="Helical" evidence="10">
    <location>
        <begin position="597"/>
        <end position="618"/>
    </location>
</feature>
<keyword evidence="8 10" id="KW-0472">Membrane</keyword>
<evidence type="ECO:0000256" key="7">
    <source>
        <dbReference type="ARBA" id="ARBA00022989"/>
    </source>
</evidence>
<dbReference type="PANTHER" id="PTHR48041">
    <property type="entry name" value="ABC TRANSPORTER G FAMILY MEMBER 28"/>
    <property type="match status" value="1"/>
</dbReference>
<feature type="transmembrane region" description="Helical" evidence="10">
    <location>
        <begin position="664"/>
        <end position="690"/>
    </location>
</feature>
<evidence type="ECO:0000256" key="2">
    <source>
        <dbReference type="ARBA" id="ARBA00005814"/>
    </source>
</evidence>
<dbReference type="FunFam" id="3.40.50.300:FF:001077">
    <property type="entry name" value="Uncharacterized protein, isoform A"/>
    <property type="match status" value="1"/>
</dbReference>
<name>A0A226ESE3_FOLCA</name>
<evidence type="ECO:0000256" key="3">
    <source>
        <dbReference type="ARBA" id="ARBA00022448"/>
    </source>
</evidence>
<evidence type="ECO:0000256" key="9">
    <source>
        <dbReference type="SAM" id="MobiDB-lite"/>
    </source>
</evidence>
<keyword evidence="7 10" id="KW-1133">Transmembrane helix</keyword>
<dbReference type="InterPro" id="IPR013525">
    <property type="entry name" value="ABC2_TM"/>
</dbReference>
<sequence length="775" mass="85737">MNTNTSQADKGLTLTAEGRSTANCGILINETNRNEGHFNDVTKSSSAGLNNYNNVNQDQIVKQSTPHQHHDDGGGTNNYHASPRAAKGDDELNVNYADGLPLLSTNVVMQQPNTNNTTAQPPLPVASNARKMLVSHLPFHPPVSLEFSDLRYSVRDVASSKGSSSFGSNISKQMKYILKDVSGVFKPGQLTAIMGPSGAGKSTLMNILAGYKTHNIQGTVNVNGKRRDLAQFRKMACYIMQDDVLLPHLTVLEAMRYAAQLKLPRRTSKERRELVVTEILDMIGLSECKNVRTSNISGGQRKRLAIALELVNNPELMFFDEPTSGLDSASCYSCVALLKALAMGGRTIIATIHQPSARIFEQFDALYLLSGGMCLYRGPVSSLVPFMAKQGLHCPAYHNPADFAIEVASGDYGDHWISMLKKATALSSESDSGLANDISDAEDSHHQVENSSLSAYQKDNKGLDRIGSSKDKDVSVALMSPDGDSEETISSDDGRVYKFCNQFTVLLKRSFLCIYRDLMLTHLRFASTVLVGLLIGAIFHDSGNNADQTFNNAGNIFFGLLFMVFSAMMSTVLTFPLERGVLVREHLNCWYSLKSYYLARTLADMPFQLFFPLLYTVITYFMTDQPHEAFRFWIIVAMNTMISLVAQSLGLLIGAACHIQSAVFVAPITAIPVFLFGGFFVTLSSVPAYLRWMSYGSYAKYAFQSAITAVYGFDRADLKCHQPYCHFKNPRKFLEQLDCKDVDVMEQTLCLFALVLLCRVLAYFALRLKIFVEKQ</sequence>
<feature type="transmembrane region" description="Helical" evidence="10">
    <location>
        <begin position="518"/>
        <end position="540"/>
    </location>
</feature>
<dbReference type="Pfam" id="PF01061">
    <property type="entry name" value="ABC2_membrane"/>
    <property type="match status" value="1"/>
</dbReference>
<keyword evidence="13" id="KW-1185">Reference proteome</keyword>
<evidence type="ECO:0000313" key="13">
    <source>
        <dbReference type="Proteomes" id="UP000198287"/>
    </source>
</evidence>
<evidence type="ECO:0000256" key="4">
    <source>
        <dbReference type="ARBA" id="ARBA00022692"/>
    </source>
</evidence>
<dbReference type="GO" id="GO:0005524">
    <property type="term" value="F:ATP binding"/>
    <property type="evidence" value="ECO:0007669"/>
    <property type="project" value="UniProtKB-KW"/>
</dbReference>
<keyword evidence="5" id="KW-0547">Nucleotide-binding</keyword>
<evidence type="ECO:0000256" key="8">
    <source>
        <dbReference type="ARBA" id="ARBA00023136"/>
    </source>
</evidence>
<keyword evidence="6 12" id="KW-0067">ATP-binding</keyword>
<evidence type="ECO:0000256" key="5">
    <source>
        <dbReference type="ARBA" id="ARBA00022741"/>
    </source>
</evidence>
<feature type="transmembrane region" description="Helical" evidence="10">
    <location>
        <begin position="630"/>
        <end position="652"/>
    </location>
</feature>
<proteinExistence type="inferred from homology"/>
<comment type="caution">
    <text evidence="12">The sequence shown here is derived from an EMBL/GenBank/DDBJ whole genome shotgun (WGS) entry which is preliminary data.</text>
</comment>
<feature type="region of interest" description="Disordered" evidence="9">
    <location>
        <begin position="63"/>
        <end position="86"/>
    </location>
</feature>
<comment type="similarity">
    <text evidence="2">Belongs to the ABC transporter superfamily. ABCG family. Eye pigment precursor importer (TC 3.A.1.204) subfamily.</text>
</comment>
<dbReference type="Proteomes" id="UP000198287">
    <property type="component" value="Unassembled WGS sequence"/>
</dbReference>
<dbReference type="OrthoDB" id="66620at2759"/>
<gene>
    <name evidence="12" type="ORF">Fcan01_04989</name>
</gene>
<dbReference type="InterPro" id="IPR003593">
    <property type="entry name" value="AAA+_ATPase"/>
</dbReference>
<evidence type="ECO:0000313" key="12">
    <source>
        <dbReference type="EMBL" id="OXA59711.1"/>
    </source>
</evidence>
<accession>A0A226ESE3</accession>
<feature type="transmembrane region" description="Helical" evidence="10">
    <location>
        <begin position="556"/>
        <end position="577"/>
    </location>
</feature>
<dbReference type="PROSITE" id="PS00211">
    <property type="entry name" value="ABC_TRANSPORTER_1"/>
    <property type="match status" value="1"/>
</dbReference>
<dbReference type="SMART" id="SM00382">
    <property type="entry name" value="AAA"/>
    <property type="match status" value="1"/>
</dbReference>
<protein>
    <submittedName>
        <fullName evidence="12">ATP-binding cassette sub-family G member 1</fullName>
    </submittedName>
</protein>
<organism evidence="12 13">
    <name type="scientific">Folsomia candida</name>
    <name type="common">Springtail</name>
    <dbReference type="NCBI Taxonomy" id="158441"/>
    <lineage>
        <taxon>Eukaryota</taxon>
        <taxon>Metazoa</taxon>
        <taxon>Ecdysozoa</taxon>
        <taxon>Arthropoda</taxon>
        <taxon>Hexapoda</taxon>
        <taxon>Collembola</taxon>
        <taxon>Entomobryomorpha</taxon>
        <taxon>Isotomoidea</taxon>
        <taxon>Isotomidae</taxon>
        <taxon>Proisotominae</taxon>
        <taxon>Folsomia</taxon>
    </lineage>
</organism>
<dbReference type="PROSITE" id="PS50893">
    <property type="entry name" value="ABC_TRANSPORTER_2"/>
    <property type="match status" value="1"/>
</dbReference>
<comment type="subcellular location">
    <subcellularLocation>
        <location evidence="1">Membrane</location>
        <topology evidence="1">Multi-pass membrane protein</topology>
    </subcellularLocation>
</comment>
<dbReference type="GO" id="GO:0005886">
    <property type="term" value="C:plasma membrane"/>
    <property type="evidence" value="ECO:0007669"/>
    <property type="project" value="TreeGrafter"/>
</dbReference>
<dbReference type="CDD" id="cd03213">
    <property type="entry name" value="ABCG_EPDR"/>
    <property type="match status" value="1"/>
</dbReference>
<dbReference type="InterPro" id="IPR003439">
    <property type="entry name" value="ABC_transporter-like_ATP-bd"/>
</dbReference>
<dbReference type="GO" id="GO:0140359">
    <property type="term" value="F:ABC-type transporter activity"/>
    <property type="evidence" value="ECO:0007669"/>
    <property type="project" value="InterPro"/>
</dbReference>
<dbReference type="OMA" id="WWKQFWL"/>
<keyword evidence="3" id="KW-0813">Transport</keyword>
<dbReference type="PANTHER" id="PTHR48041:SF78">
    <property type="entry name" value="ABC TRANSPORTER EXPRESSED IN TRACHEA, ISOFORM A"/>
    <property type="match status" value="1"/>
</dbReference>
<evidence type="ECO:0000256" key="1">
    <source>
        <dbReference type="ARBA" id="ARBA00004141"/>
    </source>
</evidence>
<dbReference type="GO" id="GO:0016887">
    <property type="term" value="F:ATP hydrolysis activity"/>
    <property type="evidence" value="ECO:0007669"/>
    <property type="project" value="InterPro"/>
</dbReference>
<dbReference type="InterPro" id="IPR050352">
    <property type="entry name" value="ABCG_transporters"/>
</dbReference>
<dbReference type="SUPFAM" id="SSF52540">
    <property type="entry name" value="P-loop containing nucleoside triphosphate hydrolases"/>
    <property type="match status" value="1"/>
</dbReference>
<evidence type="ECO:0000256" key="6">
    <source>
        <dbReference type="ARBA" id="ARBA00022840"/>
    </source>
</evidence>
<keyword evidence="4 10" id="KW-0812">Transmembrane</keyword>
<evidence type="ECO:0000256" key="10">
    <source>
        <dbReference type="SAM" id="Phobius"/>
    </source>
</evidence>
<dbReference type="AlphaFoldDB" id="A0A226ESE3"/>
<dbReference type="InterPro" id="IPR017871">
    <property type="entry name" value="ABC_transporter-like_CS"/>
</dbReference>
<reference evidence="12 13" key="1">
    <citation type="submission" date="2015-12" db="EMBL/GenBank/DDBJ databases">
        <title>The genome of Folsomia candida.</title>
        <authorList>
            <person name="Faddeeva A."/>
            <person name="Derks M.F."/>
            <person name="Anvar Y."/>
            <person name="Smit S."/>
            <person name="Van Straalen N."/>
            <person name="Roelofs D."/>
        </authorList>
    </citation>
    <scope>NUCLEOTIDE SEQUENCE [LARGE SCALE GENOMIC DNA]</scope>
    <source>
        <strain evidence="12 13">VU population</strain>
        <tissue evidence="12">Whole body</tissue>
    </source>
</reference>
<dbReference type="Pfam" id="PF00005">
    <property type="entry name" value="ABC_tran"/>
    <property type="match status" value="1"/>
</dbReference>
<feature type="domain" description="ABC transporter" evidence="11">
    <location>
        <begin position="145"/>
        <end position="396"/>
    </location>
</feature>
<dbReference type="EMBL" id="LNIX01000002">
    <property type="protein sequence ID" value="OXA59711.1"/>
    <property type="molecule type" value="Genomic_DNA"/>
</dbReference>
<dbReference type="STRING" id="158441.A0A226ESE3"/>
<evidence type="ECO:0000259" key="11">
    <source>
        <dbReference type="PROSITE" id="PS50893"/>
    </source>
</evidence>
<feature type="transmembrane region" description="Helical" evidence="10">
    <location>
        <begin position="744"/>
        <end position="766"/>
    </location>
</feature>
<dbReference type="Gene3D" id="3.40.50.300">
    <property type="entry name" value="P-loop containing nucleotide triphosphate hydrolases"/>
    <property type="match status" value="1"/>
</dbReference>
<dbReference type="InterPro" id="IPR027417">
    <property type="entry name" value="P-loop_NTPase"/>
</dbReference>